<name>A0A077TQI6_PLACU</name>
<gene>
    <name evidence="2" type="ORF">PCHAJ_000430100</name>
    <name evidence="4" type="ORF">PCHAS_1413300</name>
    <name evidence="3" type="ORF">PCHCB_000434500</name>
</gene>
<accession>A0A077TQI6</accession>
<evidence type="ECO:0000313" key="7">
    <source>
        <dbReference type="Proteomes" id="UP000507163"/>
    </source>
</evidence>
<reference evidence="6 7" key="3">
    <citation type="submission" date="2016-08" db="EMBL/GenBank/DDBJ databases">
        <authorList>
            <consortium name="Pathogen Informatics"/>
        </authorList>
    </citation>
    <scope>NUCLEOTIDE SEQUENCE [LARGE SCALE GENOMIC DNA]</scope>
    <source>
        <strain evidence="2 7">AJ</strain>
        <strain evidence="4">AS</strain>
        <strain evidence="3 6">CB</strain>
    </source>
</reference>
<evidence type="ECO:0000313" key="6">
    <source>
        <dbReference type="Proteomes" id="UP000195489"/>
    </source>
</evidence>
<dbReference type="EMBL" id="LT608180">
    <property type="protein sequence ID" value="SCM25974.1"/>
    <property type="molecule type" value="Genomic_DNA"/>
</dbReference>
<dbReference type="Proteomes" id="UP000507163">
    <property type="component" value="Chromosome 14"/>
</dbReference>
<dbReference type="SUPFAM" id="SSF54236">
    <property type="entry name" value="Ubiquitin-like"/>
    <property type="match status" value="1"/>
</dbReference>
<evidence type="ECO:0000313" key="2">
    <source>
        <dbReference type="EMBL" id="SCM25974.1"/>
    </source>
</evidence>
<dbReference type="Pfam" id="PF00240">
    <property type="entry name" value="ubiquitin"/>
    <property type="match status" value="1"/>
</dbReference>
<keyword evidence="5" id="KW-1185">Reference proteome</keyword>
<reference evidence="4" key="2">
    <citation type="submission" date="2014-05" db="EMBL/GenBank/DDBJ databases">
        <authorList>
            <person name="Aslett M.A."/>
            <person name="De Silva N."/>
        </authorList>
    </citation>
    <scope>NUCLEOTIDE SEQUENCE</scope>
    <source>
        <strain evidence="4">AS</strain>
    </source>
</reference>
<dbReference type="SMART" id="SM00213">
    <property type="entry name" value="UBQ"/>
    <property type="match status" value="1"/>
</dbReference>
<proteinExistence type="predicted"/>
<dbReference type="PANTHER" id="PTHR10666">
    <property type="entry name" value="UBIQUITIN"/>
    <property type="match status" value="1"/>
</dbReference>
<feature type="domain" description="Ubiquitin-like" evidence="1">
    <location>
        <begin position="1"/>
        <end position="76"/>
    </location>
</feature>
<dbReference type="GeneID" id="3488790"/>
<reference evidence="4 5" key="1">
    <citation type="journal article" date="2014" name="BMC Biol.">
        <title>A comprehensive evaluation of rodent malaria parasite genomes and gene expression.</title>
        <authorList>
            <person name="Otto T.D."/>
            <person name="Bohme U."/>
            <person name="Jackson A.P."/>
            <person name="Hunt M."/>
            <person name="Franke-Fayard B."/>
            <person name="Hoeijmakers W.A."/>
            <person name="Religa A.A."/>
            <person name="Robertson L."/>
            <person name="Sanders M."/>
            <person name="Ogun S.A."/>
            <person name="Cunningham D."/>
            <person name="Erhart A."/>
            <person name="Billker O."/>
            <person name="Khan S.M."/>
            <person name="Stunnenberg H.G."/>
            <person name="Langhorne J."/>
            <person name="Holder A.A."/>
            <person name="Waters A.P."/>
            <person name="Newbold C.I."/>
            <person name="Pain A."/>
            <person name="Berriman M."/>
            <person name="Janse C.J."/>
        </authorList>
    </citation>
    <scope>NUCLEOTIDE SEQUENCE [LARGE SCALE GENOMIC DNA]</scope>
    <source>
        <strain evidence="4 5">AS</strain>
    </source>
</reference>
<evidence type="ECO:0000313" key="5">
    <source>
        <dbReference type="Proteomes" id="UP000071118"/>
    </source>
</evidence>
<dbReference type="EMBL" id="LT608166">
    <property type="protein sequence ID" value="SCN62732.1"/>
    <property type="molecule type" value="Genomic_DNA"/>
</dbReference>
<sequence>MQILVKTLTGKRQSFNFEPSSSVLQIKMAIEEREGIDAKQIRLIFSGKQMHDDMKLSDYRVIPGSTIHMILQLRGGRI</sequence>
<dbReference type="OrthoDB" id="1043111at2759"/>
<dbReference type="InterPro" id="IPR019956">
    <property type="entry name" value="Ubiquitin_dom"/>
</dbReference>
<evidence type="ECO:0000313" key="3">
    <source>
        <dbReference type="EMBL" id="SCN62732.1"/>
    </source>
</evidence>
<evidence type="ECO:0000259" key="1">
    <source>
        <dbReference type="PROSITE" id="PS50053"/>
    </source>
</evidence>
<organism evidence="3 6">
    <name type="scientific">Plasmodium chabaudi chabaudi</name>
    <dbReference type="NCBI Taxonomy" id="31271"/>
    <lineage>
        <taxon>Eukaryota</taxon>
        <taxon>Sar</taxon>
        <taxon>Alveolata</taxon>
        <taxon>Apicomplexa</taxon>
        <taxon>Aconoidasida</taxon>
        <taxon>Haemosporida</taxon>
        <taxon>Plasmodiidae</taxon>
        <taxon>Plasmodium</taxon>
        <taxon>Plasmodium (Vinckeia)</taxon>
    </lineage>
</organism>
<dbReference type="AlphaFoldDB" id="A0A077TQI6"/>
<dbReference type="FunFam" id="3.10.20.90:FF:000226">
    <property type="entry name" value="Ubiquitin-like protein nedd8 homologue, putative"/>
    <property type="match status" value="1"/>
</dbReference>
<dbReference type="InterPro" id="IPR029071">
    <property type="entry name" value="Ubiquitin-like_domsf"/>
</dbReference>
<dbReference type="Proteomes" id="UP000071118">
    <property type="component" value="Chromosome 14"/>
</dbReference>
<dbReference type="PROSITE" id="PS50053">
    <property type="entry name" value="UBIQUITIN_2"/>
    <property type="match status" value="1"/>
</dbReference>
<dbReference type="Gene3D" id="3.10.20.90">
    <property type="entry name" value="Phosphatidylinositol 3-kinase Catalytic Subunit, Chain A, domain 1"/>
    <property type="match status" value="1"/>
</dbReference>
<dbReference type="InterPro" id="IPR050158">
    <property type="entry name" value="Ubiquitin_ubiquitin-like"/>
</dbReference>
<dbReference type="RefSeq" id="XP_735793.1">
    <property type="nucleotide sequence ID" value="XM_730700.1"/>
</dbReference>
<protein>
    <submittedName>
        <fullName evidence="3">Ubiquitin-like protein nedd8 homologue, putative</fullName>
    </submittedName>
</protein>
<dbReference type="EMBL" id="LK022891">
    <property type="protein sequence ID" value="VTZ70810.1"/>
    <property type="molecule type" value="Genomic_DNA"/>
</dbReference>
<dbReference type="PRINTS" id="PR00348">
    <property type="entry name" value="UBIQUITIN"/>
</dbReference>
<dbReference type="InterPro" id="IPR000626">
    <property type="entry name" value="Ubiquitin-like_dom"/>
</dbReference>
<dbReference type="Proteomes" id="UP000195489">
    <property type="component" value="Chromosome 14"/>
</dbReference>
<dbReference type="VEuPathDB" id="PlasmoDB:PCHAS_1413300"/>
<evidence type="ECO:0000313" key="4">
    <source>
        <dbReference type="EMBL" id="VTZ70810.1"/>
    </source>
</evidence>
<dbReference type="KEGG" id="pcb:PCHAS_1413300"/>